<name>A0A4C1X123_EUMVA</name>
<evidence type="ECO:0000313" key="2">
    <source>
        <dbReference type="Proteomes" id="UP000299102"/>
    </source>
</evidence>
<reference evidence="1 2" key="1">
    <citation type="journal article" date="2019" name="Commun. Biol.">
        <title>The bagworm genome reveals a unique fibroin gene that provides high tensile strength.</title>
        <authorList>
            <person name="Kono N."/>
            <person name="Nakamura H."/>
            <person name="Ohtoshi R."/>
            <person name="Tomita M."/>
            <person name="Numata K."/>
            <person name="Arakawa K."/>
        </authorList>
    </citation>
    <scope>NUCLEOTIDE SEQUENCE [LARGE SCALE GENOMIC DNA]</scope>
</reference>
<dbReference type="Proteomes" id="UP000299102">
    <property type="component" value="Unassembled WGS sequence"/>
</dbReference>
<accession>A0A4C1X123</accession>
<organism evidence="1 2">
    <name type="scientific">Eumeta variegata</name>
    <name type="common">Bagworm moth</name>
    <name type="synonym">Eumeta japonica</name>
    <dbReference type="NCBI Taxonomy" id="151549"/>
    <lineage>
        <taxon>Eukaryota</taxon>
        <taxon>Metazoa</taxon>
        <taxon>Ecdysozoa</taxon>
        <taxon>Arthropoda</taxon>
        <taxon>Hexapoda</taxon>
        <taxon>Insecta</taxon>
        <taxon>Pterygota</taxon>
        <taxon>Neoptera</taxon>
        <taxon>Endopterygota</taxon>
        <taxon>Lepidoptera</taxon>
        <taxon>Glossata</taxon>
        <taxon>Ditrysia</taxon>
        <taxon>Tineoidea</taxon>
        <taxon>Psychidae</taxon>
        <taxon>Oiketicinae</taxon>
        <taxon>Eumeta</taxon>
    </lineage>
</organism>
<protein>
    <submittedName>
        <fullName evidence="1">Uncharacterized protein</fullName>
    </submittedName>
</protein>
<proteinExistence type="predicted"/>
<keyword evidence="2" id="KW-1185">Reference proteome</keyword>
<evidence type="ECO:0000313" key="1">
    <source>
        <dbReference type="EMBL" id="GBP56770.1"/>
    </source>
</evidence>
<dbReference type="AlphaFoldDB" id="A0A4C1X123"/>
<gene>
    <name evidence="1" type="ORF">EVAR_91422_1</name>
</gene>
<dbReference type="EMBL" id="BGZK01000701">
    <property type="protein sequence ID" value="GBP56770.1"/>
    <property type="molecule type" value="Genomic_DNA"/>
</dbReference>
<sequence length="175" mass="19084">MSNVVKASASAFAKSSGRSKSRLRRLNSVRLWGGRAVVIDCSGGGPLSANIRRENVTGAVEKVQIFRCVYIVRIYLYVCADETGRLKICFSPKAARDKPCRLVHGNPIAHKQATITARRWSPSRFAESEVKIILVILTRERSEEAAAVEGLRGEGRGARGCCGFHGTPPVKCNTL</sequence>
<comment type="caution">
    <text evidence="1">The sequence shown here is derived from an EMBL/GenBank/DDBJ whole genome shotgun (WGS) entry which is preliminary data.</text>
</comment>